<evidence type="ECO:0000256" key="1">
    <source>
        <dbReference type="SAM" id="MobiDB-lite"/>
    </source>
</evidence>
<accession>A0A8H4K813</accession>
<keyword evidence="2" id="KW-0808">Transferase</keyword>
<dbReference type="OrthoDB" id="4153189at2759"/>
<dbReference type="EMBL" id="JAADJG010000462">
    <property type="protein sequence ID" value="KAF4446365.1"/>
    <property type="molecule type" value="Genomic_DNA"/>
</dbReference>
<gene>
    <name evidence="2" type="ORF">F53441_9988</name>
</gene>
<feature type="compositionally biased region" description="Gly residues" evidence="1">
    <location>
        <begin position="131"/>
        <end position="141"/>
    </location>
</feature>
<evidence type="ECO:0000313" key="3">
    <source>
        <dbReference type="Proteomes" id="UP000605986"/>
    </source>
</evidence>
<dbReference type="AlphaFoldDB" id="A0A8H4K813"/>
<dbReference type="Proteomes" id="UP000605986">
    <property type="component" value="Unassembled WGS sequence"/>
</dbReference>
<sequence>MKGAILSVMASGAAAQITSMPFAALGLGPHEFQNNAINPNDPEYATCQQAVGIVQDCVSSVGGLDAAATADPSALIACACCDGRTNAAPLYSVCSDYLSDEASENTSQYEAYGTLYSACRLNAKCGGSGAATRTGGGGGGSRPTATNDEESATITSATSPASQTYAVACEYMLDIFTSCTAIDKGFTKLPPREQAVCYCCRNGATRQTWTDELGKYASTCAAWARTGEPKTAYPVAKGLATFCEQFTDVCTGGASDATRTADSESSETDQANTTEESGSRQTRASGGNSNDAQTSEQKNNEPVTVTVPAQATETGSGSGSGASSTRVSFGAALVAVAALAIAL</sequence>
<feature type="region of interest" description="Disordered" evidence="1">
    <location>
        <begin position="254"/>
        <end position="303"/>
    </location>
</feature>
<name>A0A8H4K813_9HYPO</name>
<reference evidence="2" key="1">
    <citation type="submission" date="2020-01" db="EMBL/GenBank/DDBJ databases">
        <title>Identification and distribution of gene clusters putatively required for synthesis of sphingolipid metabolism inhibitors in phylogenetically diverse species of the filamentous fungus Fusarium.</title>
        <authorList>
            <person name="Kim H.-S."/>
            <person name="Busman M."/>
            <person name="Brown D.W."/>
            <person name="Divon H."/>
            <person name="Uhlig S."/>
            <person name="Proctor R.H."/>
        </authorList>
    </citation>
    <scope>NUCLEOTIDE SEQUENCE</scope>
    <source>
        <strain evidence="2">NRRL 53441</strain>
    </source>
</reference>
<keyword evidence="3" id="KW-1185">Reference proteome</keyword>
<feature type="region of interest" description="Disordered" evidence="1">
    <location>
        <begin position="131"/>
        <end position="157"/>
    </location>
</feature>
<proteinExistence type="predicted"/>
<comment type="caution">
    <text evidence="2">The sequence shown here is derived from an EMBL/GenBank/DDBJ whole genome shotgun (WGS) entry which is preliminary data.</text>
</comment>
<organism evidence="2 3">
    <name type="scientific">Fusarium austroafricanum</name>
    <dbReference type="NCBI Taxonomy" id="2364996"/>
    <lineage>
        <taxon>Eukaryota</taxon>
        <taxon>Fungi</taxon>
        <taxon>Dikarya</taxon>
        <taxon>Ascomycota</taxon>
        <taxon>Pezizomycotina</taxon>
        <taxon>Sordariomycetes</taxon>
        <taxon>Hypocreomycetidae</taxon>
        <taxon>Hypocreales</taxon>
        <taxon>Nectriaceae</taxon>
        <taxon>Fusarium</taxon>
        <taxon>Fusarium concolor species complex</taxon>
    </lineage>
</organism>
<feature type="compositionally biased region" description="Polar residues" evidence="1">
    <location>
        <begin position="268"/>
        <end position="303"/>
    </location>
</feature>
<protein>
    <submittedName>
        <fullName evidence="2">Queuine trna-ribosyltransferase</fullName>
    </submittedName>
</protein>
<evidence type="ECO:0000313" key="2">
    <source>
        <dbReference type="EMBL" id="KAF4446365.1"/>
    </source>
</evidence>
<dbReference type="GO" id="GO:0016740">
    <property type="term" value="F:transferase activity"/>
    <property type="evidence" value="ECO:0007669"/>
    <property type="project" value="UniProtKB-KW"/>
</dbReference>